<keyword evidence="3" id="KW-1185">Reference proteome</keyword>
<keyword evidence="1" id="KW-0812">Transmembrane</keyword>
<dbReference type="InterPro" id="IPR051675">
    <property type="entry name" value="Endo/Exo/Phosphatase_dom_1"/>
</dbReference>
<dbReference type="EMBL" id="PYGF01000004">
    <property type="protein sequence ID" value="PSL05004.1"/>
    <property type="molecule type" value="Genomic_DNA"/>
</dbReference>
<dbReference type="Pfam" id="PF12836">
    <property type="entry name" value="HHH_3"/>
    <property type="match status" value="2"/>
</dbReference>
<keyword evidence="1" id="KW-1133">Transmembrane helix</keyword>
<dbReference type="GO" id="GO:0015627">
    <property type="term" value="C:type II protein secretion system complex"/>
    <property type="evidence" value="ECO:0007669"/>
    <property type="project" value="TreeGrafter"/>
</dbReference>
<sequence>MKRILYYYLRSYFGFSTRESRGFVLVIPSLILLYMLPSVYEWGIRYKNQGLLEQYELILDSIIQAEKLPKEIKAEHSDMDQDSIKRTGRTNYGRNPGFNRIDFNEADSVVLQIVPGIGQTMASRIVKFRENIGGLHQKEQLLDVYGMTPEIVEKLFDHFLFSPAITRKLDINDLDIQELAKHPYISYGAAKVIVAYREQHGPYKRAEDLLQIKIFNQDWVDRLLPYLEFGK</sequence>
<comment type="caution">
    <text evidence="2">The sequence shown here is derived from an EMBL/GenBank/DDBJ whole genome shotgun (WGS) entry which is preliminary data.</text>
</comment>
<keyword evidence="2" id="KW-0238">DNA-binding</keyword>
<dbReference type="PANTHER" id="PTHR21180:SF32">
    <property type="entry name" value="ENDONUCLEASE_EXONUCLEASE_PHOSPHATASE FAMILY DOMAIN-CONTAINING PROTEIN 1"/>
    <property type="match status" value="1"/>
</dbReference>
<dbReference type="AlphaFoldDB" id="A0A2P8E6B1"/>
<dbReference type="RefSeq" id="WP_106567043.1">
    <property type="nucleotide sequence ID" value="NZ_PYGF01000004.1"/>
</dbReference>
<organism evidence="2 3">
    <name type="scientific">Cecembia rubra</name>
    <dbReference type="NCBI Taxonomy" id="1485585"/>
    <lineage>
        <taxon>Bacteria</taxon>
        <taxon>Pseudomonadati</taxon>
        <taxon>Bacteroidota</taxon>
        <taxon>Cytophagia</taxon>
        <taxon>Cytophagales</taxon>
        <taxon>Cyclobacteriaceae</taxon>
        <taxon>Cecembia</taxon>
    </lineage>
</organism>
<dbReference type="Gene3D" id="1.10.150.320">
    <property type="entry name" value="Photosystem II 12 kDa extrinsic protein"/>
    <property type="match status" value="1"/>
</dbReference>
<accession>A0A2P8E6B1</accession>
<proteinExistence type="predicted"/>
<protein>
    <submittedName>
        <fullName evidence="2">DNA uptake protein ComE-like DNA-binding protein</fullName>
    </submittedName>
</protein>
<keyword evidence="1" id="KW-0472">Membrane</keyword>
<evidence type="ECO:0000313" key="2">
    <source>
        <dbReference type="EMBL" id="PSL05004.1"/>
    </source>
</evidence>
<dbReference type="OrthoDB" id="981124at2"/>
<dbReference type="GO" id="GO:0003677">
    <property type="term" value="F:DNA binding"/>
    <property type="evidence" value="ECO:0007669"/>
    <property type="project" value="UniProtKB-KW"/>
</dbReference>
<feature type="transmembrane region" description="Helical" evidence="1">
    <location>
        <begin position="21"/>
        <end position="40"/>
    </location>
</feature>
<dbReference type="Proteomes" id="UP000240708">
    <property type="component" value="Unassembled WGS sequence"/>
</dbReference>
<evidence type="ECO:0000313" key="3">
    <source>
        <dbReference type="Proteomes" id="UP000240708"/>
    </source>
</evidence>
<reference evidence="2 3" key="1">
    <citation type="submission" date="2018-03" db="EMBL/GenBank/DDBJ databases">
        <title>Genomic Encyclopedia of Archaeal and Bacterial Type Strains, Phase II (KMG-II): from individual species to whole genera.</title>
        <authorList>
            <person name="Goeker M."/>
        </authorList>
    </citation>
    <scope>NUCLEOTIDE SEQUENCE [LARGE SCALE GENOMIC DNA]</scope>
    <source>
        <strain evidence="2 3">DSM 28057</strain>
    </source>
</reference>
<dbReference type="InterPro" id="IPR010994">
    <property type="entry name" value="RuvA_2-like"/>
</dbReference>
<dbReference type="GO" id="GO:0015628">
    <property type="term" value="P:protein secretion by the type II secretion system"/>
    <property type="evidence" value="ECO:0007669"/>
    <property type="project" value="TreeGrafter"/>
</dbReference>
<name>A0A2P8E6B1_9BACT</name>
<dbReference type="PANTHER" id="PTHR21180">
    <property type="entry name" value="ENDONUCLEASE/EXONUCLEASE/PHOSPHATASE FAMILY DOMAIN-CONTAINING PROTEIN 1"/>
    <property type="match status" value="1"/>
</dbReference>
<dbReference type="Gene3D" id="1.10.150.280">
    <property type="entry name" value="AF1531-like domain"/>
    <property type="match status" value="1"/>
</dbReference>
<gene>
    <name evidence="2" type="ORF">CLV48_104178</name>
</gene>
<evidence type="ECO:0000256" key="1">
    <source>
        <dbReference type="SAM" id="Phobius"/>
    </source>
</evidence>
<dbReference type="SUPFAM" id="SSF47781">
    <property type="entry name" value="RuvA domain 2-like"/>
    <property type="match status" value="2"/>
</dbReference>